<dbReference type="PRINTS" id="PR00960">
    <property type="entry name" value="LMBPPROTEIN"/>
</dbReference>
<accession>A0A6N7PU26</accession>
<comment type="caution">
    <text evidence="8">The sequence shown here is derived from an EMBL/GenBank/DDBJ whole genome shotgun (WGS) entry which is preliminary data.</text>
</comment>
<dbReference type="PANTHER" id="PTHR43290">
    <property type="entry name" value="MEVALONATE KINASE"/>
    <property type="match status" value="1"/>
</dbReference>
<keyword evidence="5" id="KW-0443">Lipid metabolism</keyword>
<dbReference type="Proteomes" id="UP000440224">
    <property type="component" value="Unassembled WGS sequence"/>
</dbReference>
<proteinExistence type="predicted"/>
<keyword evidence="3" id="KW-0418">Kinase</keyword>
<evidence type="ECO:0000256" key="3">
    <source>
        <dbReference type="ARBA" id="ARBA00022777"/>
    </source>
</evidence>
<evidence type="ECO:0000313" key="9">
    <source>
        <dbReference type="Proteomes" id="UP000440224"/>
    </source>
</evidence>
<dbReference type="InterPro" id="IPR020568">
    <property type="entry name" value="Ribosomal_Su5_D2-typ_SF"/>
</dbReference>
<dbReference type="OrthoDB" id="128417at2"/>
<dbReference type="PANTHER" id="PTHR43290:SF1">
    <property type="entry name" value="GLUCURONOKINASE 1-RELATED"/>
    <property type="match status" value="1"/>
</dbReference>
<gene>
    <name evidence="8" type="ORF">GF068_20570</name>
</gene>
<evidence type="ECO:0000259" key="7">
    <source>
        <dbReference type="Pfam" id="PF00288"/>
    </source>
</evidence>
<reference evidence="8 9" key="1">
    <citation type="submission" date="2019-10" db="EMBL/GenBank/DDBJ databases">
        <title>A soil myxobacterium in the family Polyangiaceae.</title>
        <authorList>
            <person name="Li Y."/>
            <person name="Wang J."/>
        </authorList>
    </citation>
    <scope>NUCLEOTIDE SEQUENCE [LARGE SCALE GENOMIC DNA]</scope>
    <source>
        <strain evidence="8 9">DSM 14734</strain>
    </source>
</reference>
<dbReference type="GO" id="GO:0005524">
    <property type="term" value="F:ATP binding"/>
    <property type="evidence" value="ECO:0007669"/>
    <property type="project" value="UniProtKB-KW"/>
</dbReference>
<protein>
    <recommendedName>
        <fullName evidence="7">GHMP kinase N-terminal domain-containing protein</fullName>
    </recommendedName>
</protein>
<evidence type="ECO:0000256" key="2">
    <source>
        <dbReference type="ARBA" id="ARBA00022741"/>
    </source>
</evidence>
<keyword evidence="1" id="KW-0444">Lipid biosynthesis</keyword>
<evidence type="ECO:0000313" key="8">
    <source>
        <dbReference type="EMBL" id="MRG94296.1"/>
    </source>
</evidence>
<dbReference type="GO" id="GO:0019287">
    <property type="term" value="P:isopentenyl diphosphate biosynthetic process, mevalonate pathway"/>
    <property type="evidence" value="ECO:0007669"/>
    <property type="project" value="TreeGrafter"/>
</dbReference>
<keyword evidence="4" id="KW-0067">ATP-binding</keyword>
<feature type="domain" description="GHMP kinase N-terminal" evidence="7">
    <location>
        <begin position="94"/>
        <end position="180"/>
    </location>
</feature>
<feature type="region of interest" description="Disordered" evidence="6">
    <location>
        <begin position="1"/>
        <end position="21"/>
    </location>
</feature>
<dbReference type="Pfam" id="PF00288">
    <property type="entry name" value="GHMP_kinases_N"/>
    <property type="match status" value="1"/>
</dbReference>
<evidence type="ECO:0000256" key="1">
    <source>
        <dbReference type="ARBA" id="ARBA00022516"/>
    </source>
</evidence>
<keyword evidence="3" id="KW-0808">Transferase</keyword>
<dbReference type="InterPro" id="IPR006205">
    <property type="entry name" value="Mev_gal_kin"/>
</dbReference>
<dbReference type="InterPro" id="IPR006204">
    <property type="entry name" value="GHMP_kinase_N_dom"/>
</dbReference>
<evidence type="ECO:0000256" key="6">
    <source>
        <dbReference type="SAM" id="MobiDB-lite"/>
    </source>
</evidence>
<dbReference type="RefSeq" id="WP_153821100.1">
    <property type="nucleotide sequence ID" value="NZ_WJIE01000005.1"/>
</dbReference>
<dbReference type="AlphaFoldDB" id="A0A6N7PU26"/>
<dbReference type="Gene3D" id="3.30.230.120">
    <property type="match status" value="1"/>
</dbReference>
<feature type="compositionally biased region" description="Polar residues" evidence="6">
    <location>
        <begin position="1"/>
        <end position="12"/>
    </location>
</feature>
<keyword evidence="2" id="KW-0547">Nucleotide-binding</keyword>
<dbReference type="EMBL" id="WJIE01000005">
    <property type="protein sequence ID" value="MRG94296.1"/>
    <property type="molecule type" value="Genomic_DNA"/>
</dbReference>
<dbReference type="InterPro" id="IPR001174">
    <property type="entry name" value="HddA/FKP"/>
</dbReference>
<dbReference type="GO" id="GO:0004496">
    <property type="term" value="F:mevalonate kinase activity"/>
    <property type="evidence" value="ECO:0007669"/>
    <property type="project" value="InterPro"/>
</dbReference>
<dbReference type="InterPro" id="IPR036554">
    <property type="entry name" value="GHMP_kinase_C_sf"/>
</dbReference>
<name>A0A6N7PU26_9BACT</name>
<keyword evidence="9" id="KW-1185">Reference proteome</keyword>
<dbReference type="SUPFAM" id="SSF55060">
    <property type="entry name" value="GHMP Kinase, C-terminal domain"/>
    <property type="match status" value="1"/>
</dbReference>
<dbReference type="SUPFAM" id="SSF54211">
    <property type="entry name" value="Ribosomal protein S5 domain 2-like"/>
    <property type="match status" value="1"/>
</dbReference>
<sequence length="344" mass="35382">MSTSVVPASSTRPARCPQRRAVTSAPMRVSFAGGGSDLPPFVEGLPGRVVGSAIGLRVRALVEPFDRGWVRLEVPVADEATTRRCHEPPSSELAFRLLEAALARTGVADGVRLRIDTDVAPGAGLGGSASAAVAALSALRWSVGEVTAEEELARDATVMEREGLSIVCGAQDAIFAACGGMLDLAFGEAGCTRIDRITPDEALAAELEAGLLLVDTHVRRVSGEVLEQVDAAAALANVAELVASAAEVVEALREGSLGRALEGMRRSAVAKVRRAPSASALATELGERLAGLGVEVIRACGAGGGGHVLVWAPEARHAEILRALGPATVRRPALAAPGVRIEPV</sequence>
<dbReference type="GO" id="GO:0005829">
    <property type="term" value="C:cytosol"/>
    <property type="evidence" value="ECO:0007669"/>
    <property type="project" value="TreeGrafter"/>
</dbReference>
<organism evidence="8 9">
    <name type="scientific">Polyangium spumosum</name>
    <dbReference type="NCBI Taxonomy" id="889282"/>
    <lineage>
        <taxon>Bacteria</taxon>
        <taxon>Pseudomonadati</taxon>
        <taxon>Myxococcota</taxon>
        <taxon>Polyangia</taxon>
        <taxon>Polyangiales</taxon>
        <taxon>Polyangiaceae</taxon>
        <taxon>Polyangium</taxon>
    </lineage>
</organism>
<evidence type="ECO:0000256" key="4">
    <source>
        <dbReference type="ARBA" id="ARBA00022840"/>
    </source>
</evidence>
<evidence type="ECO:0000256" key="5">
    <source>
        <dbReference type="ARBA" id="ARBA00023098"/>
    </source>
</evidence>